<organism evidence="11 12">
    <name type="scientific">Bdellovibrio bacteriovorus</name>
    <dbReference type="NCBI Taxonomy" id="959"/>
    <lineage>
        <taxon>Bacteria</taxon>
        <taxon>Pseudomonadati</taxon>
        <taxon>Bdellovibrionota</taxon>
        <taxon>Bdellovibrionia</taxon>
        <taxon>Bdellovibrionales</taxon>
        <taxon>Pseudobdellovibrionaceae</taxon>
        <taxon>Bdellovibrio</taxon>
    </lineage>
</organism>
<feature type="signal peptide" evidence="9">
    <location>
        <begin position="1"/>
        <end position="20"/>
    </location>
</feature>
<keyword evidence="2 8" id="KW-0645">Protease</keyword>
<dbReference type="CDD" id="cd04059">
    <property type="entry name" value="Peptidases_S8_Protein_convertases_Kexins_Furin-like"/>
    <property type="match status" value="1"/>
</dbReference>
<dbReference type="EMBL" id="LUKD01000001">
    <property type="protein sequence ID" value="KYG69742.1"/>
    <property type="molecule type" value="Genomic_DNA"/>
</dbReference>
<evidence type="ECO:0000256" key="4">
    <source>
        <dbReference type="ARBA" id="ARBA00022801"/>
    </source>
</evidence>
<dbReference type="Pfam" id="PF01483">
    <property type="entry name" value="P_proprotein"/>
    <property type="match status" value="1"/>
</dbReference>
<dbReference type="GO" id="GO:0012505">
    <property type="term" value="C:endomembrane system"/>
    <property type="evidence" value="ECO:0007669"/>
    <property type="project" value="UniProtKB-ARBA"/>
</dbReference>
<accession>A0A162H5L8</accession>
<evidence type="ECO:0000256" key="3">
    <source>
        <dbReference type="ARBA" id="ARBA00022729"/>
    </source>
</evidence>
<evidence type="ECO:0000256" key="2">
    <source>
        <dbReference type="ARBA" id="ARBA00022670"/>
    </source>
</evidence>
<evidence type="ECO:0000313" key="12">
    <source>
        <dbReference type="Proteomes" id="UP000075799"/>
    </source>
</evidence>
<dbReference type="GO" id="GO:0004252">
    <property type="term" value="F:serine-type endopeptidase activity"/>
    <property type="evidence" value="ECO:0007669"/>
    <property type="project" value="UniProtKB-UniRule"/>
</dbReference>
<dbReference type="SUPFAM" id="SSF52743">
    <property type="entry name" value="Subtilisin-like"/>
    <property type="match status" value="1"/>
</dbReference>
<evidence type="ECO:0000256" key="8">
    <source>
        <dbReference type="PROSITE-ProRule" id="PRU01240"/>
    </source>
</evidence>
<keyword evidence="3 9" id="KW-0732">Signal</keyword>
<sequence length="559" mass="59319">MLISLILAGSVTALFFTNCAESTFSAAEPDKTGADPLLELAWHINNTAQKVFSSKSGEPGNDLNLLQTWQSGYSGKGIKILVSDDGVEDTHEDLKKNFLSGVSLDFTGAYPWVSATASPKHAEDNHGTSVAGLIAATASNGVGTKGVAYQASIASANYIAYGQDQDDDKTIAQAAGDFDIYNMSWGFDQNILHVPLSSFLAQMKFKVMNGRSGRGSVYVKAAGNSFFILCRGSEEEYCVGNSGFDSDNSTPYTLIVAALNAQGYAASYSSPGSNIWISSFGGEFGDDSPAMITTDRMGCSKGFSVSNINSKVAFERGANGNSACNYTATFNGTSSAAPILAGVVALLMEANPNLSWRDIKYILAKTAVPVNYVTSGVISHPLEVTPTGYAWEQPWIVNGAGFKFHNWYGFGKVDVDAAVKMAKQYVSQLGTYTETDWAHTSGSISASIPDNNAAGTSSLIVVNDVIKIESVQIKVSVTHPDVSELALELISPSGKKSILVNMRNSLSGLANFTESSAVFLTNAFYQESSQGAWTLKVVDGKSGNTGTLTQWKINFTGGR</sequence>
<evidence type="ECO:0000256" key="7">
    <source>
        <dbReference type="PIRSR" id="PIRSR615500-1"/>
    </source>
</evidence>
<evidence type="ECO:0000256" key="6">
    <source>
        <dbReference type="ARBA" id="ARBA00022837"/>
    </source>
</evidence>
<dbReference type="GO" id="GO:0005737">
    <property type="term" value="C:cytoplasm"/>
    <property type="evidence" value="ECO:0007669"/>
    <property type="project" value="UniProtKB-ARBA"/>
</dbReference>
<reference evidence="11 12" key="1">
    <citation type="submission" date="2016-03" db="EMBL/GenBank/DDBJ databases">
        <authorList>
            <person name="Ploux O."/>
        </authorList>
    </citation>
    <scope>NUCLEOTIDE SEQUENCE [LARGE SCALE GENOMIC DNA]</scope>
    <source>
        <strain evidence="11 12">EC13</strain>
    </source>
</reference>
<evidence type="ECO:0000256" key="5">
    <source>
        <dbReference type="ARBA" id="ARBA00022825"/>
    </source>
</evidence>
<evidence type="ECO:0000259" key="10">
    <source>
        <dbReference type="PROSITE" id="PS51829"/>
    </source>
</evidence>
<dbReference type="InterPro" id="IPR015500">
    <property type="entry name" value="Peptidase_S8_subtilisin-rel"/>
</dbReference>
<dbReference type="InterPro" id="IPR008979">
    <property type="entry name" value="Galactose-bd-like_sf"/>
</dbReference>
<evidence type="ECO:0000256" key="9">
    <source>
        <dbReference type="SAM" id="SignalP"/>
    </source>
</evidence>
<name>A0A162H5L8_BDEBC</name>
<comment type="caution">
    <text evidence="11">The sequence shown here is derived from an EMBL/GenBank/DDBJ whole genome shotgun (WGS) entry which is preliminary data.</text>
</comment>
<dbReference type="Proteomes" id="UP000075799">
    <property type="component" value="Unassembled WGS sequence"/>
</dbReference>
<dbReference type="Gene3D" id="3.40.50.200">
    <property type="entry name" value="Peptidase S8/S53 domain"/>
    <property type="match status" value="1"/>
</dbReference>
<dbReference type="PROSITE" id="PS51892">
    <property type="entry name" value="SUBTILASE"/>
    <property type="match status" value="1"/>
</dbReference>
<dbReference type="GO" id="GO:0016485">
    <property type="term" value="P:protein processing"/>
    <property type="evidence" value="ECO:0007669"/>
    <property type="project" value="TreeGrafter"/>
</dbReference>
<dbReference type="InterPro" id="IPR034182">
    <property type="entry name" value="Kexin/furin"/>
</dbReference>
<dbReference type="InterPro" id="IPR002884">
    <property type="entry name" value="P_dom"/>
</dbReference>
<feature type="active site" description="Charge relay system" evidence="7 8">
    <location>
        <position position="334"/>
    </location>
</feature>
<proteinExistence type="inferred from homology"/>
<dbReference type="Pfam" id="PF00082">
    <property type="entry name" value="Peptidase_S8"/>
    <property type="match status" value="1"/>
</dbReference>
<keyword evidence="6" id="KW-0106">Calcium</keyword>
<comment type="similarity">
    <text evidence="1">Belongs to the peptidase S8 family. Furin subfamily.</text>
</comment>
<evidence type="ECO:0000256" key="1">
    <source>
        <dbReference type="ARBA" id="ARBA00005325"/>
    </source>
</evidence>
<dbReference type="InterPro" id="IPR036852">
    <property type="entry name" value="Peptidase_S8/S53_dom_sf"/>
</dbReference>
<dbReference type="PANTHER" id="PTHR42884">
    <property type="entry name" value="PROPROTEIN CONVERTASE SUBTILISIN/KEXIN-RELATED"/>
    <property type="match status" value="1"/>
</dbReference>
<feature type="active site" description="Charge relay system" evidence="7 8">
    <location>
        <position position="126"/>
    </location>
</feature>
<protein>
    <submittedName>
        <fullName evidence="11">Serine protease</fullName>
    </submittedName>
</protein>
<dbReference type="SUPFAM" id="SSF49785">
    <property type="entry name" value="Galactose-binding domain-like"/>
    <property type="match status" value="1"/>
</dbReference>
<gene>
    <name evidence="11" type="ORF">AZI87_08725</name>
</gene>
<evidence type="ECO:0000313" key="11">
    <source>
        <dbReference type="EMBL" id="KYG69742.1"/>
    </source>
</evidence>
<dbReference type="PROSITE" id="PS00137">
    <property type="entry name" value="SUBTILASE_HIS"/>
    <property type="match status" value="1"/>
</dbReference>
<dbReference type="Gene3D" id="2.60.120.260">
    <property type="entry name" value="Galactose-binding domain-like"/>
    <property type="match status" value="1"/>
</dbReference>
<dbReference type="PROSITE" id="PS51829">
    <property type="entry name" value="P_HOMO_B"/>
    <property type="match status" value="1"/>
</dbReference>
<feature type="active site" description="Charge relay system" evidence="7 8">
    <location>
        <position position="84"/>
    </location>
</feature>
<keyword evidence="5 8" id="KW-0720">Serine protease</keyword>
<keyword evidence="4 8" id="KW-0378">Hydrolase</keyword>
<dbReference type="AlphaFoldDB" id="A0A162H5L8"/>
<dbReference type="InterPro" id="IPR022398">
    <property type="entry name" value="Peptidase_S8_His-AS"/>
</dbReference>
<dbReference type="PRINTS" id="PR00723">
    <property type="entry name" value="SUBTILISIN"/>
</dbReference>
<dbReference type="PANTHER" id="PTHR42884:SF14">
    <property type="entry name" value="NEUROENDOCRINE CONVERTASE 1"/>
    <property type="match status" value="1"/>
</dbReference>
<dbReference type="InterPro" id="IPR000209">
    <property type="entry name" value="Peptidase_S8/S53_dom"/>
</dbReference>
<dbReference type="GO" id="GO:0016020">
    <property type="term" value="C:membrane"/>
    <property type="evidence" value="ECO:0007669"/>
    <property type="project" value="TreeGrafter"/>
</dbReference>
<feature type="chain" id="PRO_5007834737" evidence="9">
    <location>
        <begin position="21"/>
        <end position="559"/>
    </location>
</feature>
<feature type="domain" description="P/Homo B" evidence="10">
    <location>
        <begin position="431"/>
        <end position="559"/>
    </location>
</feature>